<reference evidence="15" key="1">
    <citation type="journal article" date="2019" name="Int. J. Syst. Evol. Microbiol.">
        <title>The Global Catalogue of Microorganisms (GCM) 10K type strain sequencing project: providing services to taxonomists for standard genome sequencing and annotation.</title>
        <authorList>
            <consortium name="The Broad Institute Genomics Platform"/>
            <consortium name="The Broad Institute Genome Sequencing Center for Infectious Disease"/>
            <person name="Wu L."/>
            <person name="Ma J."/>
        </authorList>
    </citation>
    <scope>NUCLEOTIDE SEQUENCE [LARGE SCALE GENOMIC DNA]</scope>
    <source>
        <strain evidence="15">CGMCC-1.15741</strain>
    </source>
</reference>
<feature type="domain" description="Response regulatory" evidence="11">
    <location>
        <begin position="810"/>
        <end position="920"/>
    </location>
</feature>
<dbReference type="InterPro" id="IPR001789">
    <property type="entry name" value="Sig_transdc_resp-reg_receiver"/>
</dbReference>
<comment type="catalytic activity">
    <reaction evidence="1">
        <text>ATP + protein L-histidine = ADP + protein N-phospho-L-histidine.</text>
        <dbReference type="EC" id="2.7.13.3"/>
    </reaction>
</comment>
<evidence type="ECO:0000256" key="8">
    <source>
        <dbReference type="PROSITE-ProRule" id="PRU00169"/>
    </source>
</evidence>
<keyword evidence="15" id="KW-1185">Reference proteome</keyword>
<dbReference type="Gene3D" id="2.30.30.40">
    <property type="entry name" value="SH3 Domains"/>
    <property type="match status" value="1"/>
</dbReference>
<organism evidence="14 15">
    <name type="scientific">Ponticaulis profundi</name>
    <dbReference type="NCBI Taxonomy" id="2665222"/>
    <lineage>
        <taxon>Bacteria</taxon>
        <taxon>Pseudomonadati</taxon>
        <taxon>Pseudomonadota</taxon>
        <taxon>Alphaproteobacteria</taxon>
        <taxon>Hyphomonadales</taxon>
        <taxon>Hyphomonadaceae</taxon>
        <taxon>Ponticaulis</taxon>
    </lineage>
</organism>
<evidence type="ECO:0000256" key="7">
    <source>
        <dbReference type="PROSITE-ProRule" id="PRU00110"/>
    </source>
</evidence>
<feature type="domain" description="Histidine kinase" evidence="10">
    <location>
        <begin position="252"/>
        <end position="502"/>
    </location>
</feature>
<dbReference type="SMART" id="SM01231">
    <property type="entry name" value="H-kinase_dim"/>
    <property type="match status" value="1"/>
</dbReference>
<dbReference type="PROSITE" id="PS50851">
    <property type="entry name" value="CHEW"/>
    <property type="match status" value="2"/>
</dbReference>
<dbReference type="SMART" id="SM00260">
    <property type="entry name" value="CheW"/>
    <property type="match status" value="2"/>
</dbReference>
<dbReference type="SUPFAM" id="SSF55874">
    <property type="entry name" value="ATPase domain of HSP90 chaperone/DNA topoisomerase II/histidine kinase"/>
    <property type="match status" value="1"/>
</dbReference>
<dbReference type="InterPro" id="IPR005467">
    <property type="entry name" value="His_kinase_dom"/>
</dbReference>
<dbReference type="InterPro" id="IPR037006">
    <property type="entry name" value="CheA-like_homodim_sf"/>
</dbReference>
<evidence type="ECO:0000256" key="3">
    <source>
        <dbReference type="ARBA" id="ARBA00022553"/>
    </source>
</evidence>
<dbReference type="PROSITE" id="PS50110">
    <property type="entry name" value="RESPONSE_REGULATORY"/>
    <property type="match status" value="1"/>
</dbReference>
<dbReference type="SUPFAM" id="SSF50341">
    <property type="entry name" value="CheW-like"/>
    <property type="match status" value="2"/>
</dbReference>
<name>A0ABW1S574_9PROT</name>
<dbReference type="InterPro" id="IPR011006">
    <property type="entry name" value="CheY-like_superfamily"/>
</dbReference>
<accession>A0ABW1S574</accession>
<dbReference type="Gene3D" id="2.40.50.180">
    <property type="entry name" value="CheA-289, Domain 4"/>
    <property type="match status" value="1"/>
</dbReference>
<sequence>MDDLLSEFITETAEALDVIDAELVRFEAEPNDQGILNNIFRLVHTIKGTCGFLGLPRLEAVAHASETLLGRFRDGTVPVTPAAVTLVLESIDQIKDLMSHLEDEQAEPAGDDAELIGRLEHASEGGLSEDTAPAAEAHAPAPAPVVEAVAEEEKKPAPDNLPEGARWDPDLGRELRPGEVSLAELEAAFASADVEDITAEEPVVDVAEEAAAPDVPEVKTVKVETAAEAAAAIDLISKHDEDHTGRSDSSPRANQSIRVNVDVLEHLMNMVSELVLTRNQLLQMVRAMDDSEFKTPLQRLSNVTGELQDAVMKTRMQPIGNAWKKIPRIVRDASNDLGKKIKLVMEGDQTELDRQVLELIRDPLTHMIRNSCDHGIELPSDRMAVGKPESGTITLRAYHEGGHIHIELRDDGAGLKTSRIRQKAIEKGVITPDEAESMSDKQINNLIFAPGFSTAEKVTNLSGRGVGMDVVRTNIELIGGAVDLTSMEGEGTVFVIKIPLTLAIVSALIVGVEGQRFAVPQLSVVELVRTGSHSDHQIESINGTKVLRLRDRLLPVLPLSGALNLEQNWNENENHFVIVMQVANQTFGLVVDEVFDTEEIVVKPLSTVLRSVSEYSGSTILGDGSVIMILDPMGIARLAAFDTTNAKNQAQTKAAVAAKSAEQALERTSLLVFSAGGSEPKACPLSLVTRLEEIEVSKFEMTNRGPVVQYRGQLMPVVHLSGHMSIASEGRQPVLVISQGKQVVGLGVDQVLDITEDVLDFKIADEAPGILGTAVIDGKATEVIDIGHFLSMADHDWAEALEESKQEPQSVLLFESNPFFRNMLAPLLKASGYRVTAVGSAEEALNLRLMPEQFDIVLADIDENAEASRFFEQLSTDSEWTEVPRIALSNRDTTPGTDFTGCVRKSDRHGLLAILDQAANLKGKAA</sequence>
<proteinExistence type="predicted"/>
<keyword evidence="4" id="KW-0808">Transferase</keyword>
<dbReference type="PRINTS" id="PR00344">
    <property type="entry name" value="BCTRLSENSOR"/>
</dbReference>
<dbReference type="InterPro" id="IPR036097">
    <property type="entry name" value="HisK_dim/P_sf"/>
</dbReference>
<keyword evidence="5" id="KW-0418">Kinase</keyword>
<dbReference type="Pfam" id="PF01584">
    <property type="entry name" value="CheW"/>
    <property type="match status" value="2"/>
</dbReference>
<dbReference type="PANTHER" id="PTHR43395:SF1">
    <property type="entry name" value="CHEMOTAXIS PROTEIN CHEA"/>
    <property type="match status" value="1"/>
</dbReference>
<evidence type="ECO:0000256" key="5">
    <source>
        <dbReference type="ARBA" id="ARBA00022777"/>
    </source>
</evidence>
<feature type="modified residue" description="Phosphohistidine" evidence="7">
    <location>
        <position position="44"/>
    </location>
</feature>
<dbReference type="Proteomes" id="UP001596303">
    <property type="component" value="Unassembled WGS sequence"/>
</dbReference>
<evidence type="ECO:0000259" key="11">
    <source>
        <dbReference type="PROSITE" id="PS50110"/>
    </source>
</evidence>
<dbReference type="SUPFAM" id="SSF52172">
    <property type="entry name" value="CheY-like"/>
    <property type="match status" value="1"/>
</dbReference>
<comment type="caution">
    <text evidence="14">The sequence shown here is derived from an EMBL/GenBank/DDBJ whole genome shotgun (WGS) entry which is preliminary data.</text>
</comment>
<dbReference type="InterPro" id="IPR051315">
    <property type="entry name" value="Bact_Chemotaxis_CheA"/>
</dbReference>
<dbReference type="SMART" id="SM00073">
    <property type="entry name" value="HPT"/>
    <property type="match status" value="1"/>
</dbReference>
<evidence type="ECO:0000256" key="6">
    <source>
        <dbReference type="ARBA" id="ARBA00023012"/>
    </source>
</evidence>
<feature type="modified residue" description="4-aspartylphosphate" evidence="8">
    <location>
        <position position="860"/>
    </location>
</feature>
<gene>
    <name evidence="14" type="ORF">ACFQDM_01160</name>
</gene>
<dbReference type="Gene3D" id="3.30.565.10">
    <property type="entry name" value="Histidine kinase-like ATPase, C-terminal domain"/>
    <property type="match status" value="1"/>
</dbReference>
<dbReference type="SUPFAM" id="SSF47226">
    <property type="entry name" value="Histidine-containing phosphotransfer domain, HPT domain"/>
    <property type="match status" value="1"/>
</dbReference>
<feature type="domain" description="CheW-like" evidence="12">
    <location>
        <begin position="504"/>
        <end position="641"/>
    </location>
</feature>
<dbReference type="EMBL" id="JBHSSW010000002">
    <property type="protein sequence ID" value="MFC6196663.1"/>
    <property type="molecule type" value="Genomic_DNA"/>
</dbReference>
<dbReference type="InterPro" id="IPR004105">
    <property type="entry name" value="CheA-like_dim"/>
</dbReference>
<dbReference type="CDD" id="cd00088">
    <property type="entry name" value="HPT"/>
    <property type="match status" value="1"/>
</dbReference>
<dbReference type="CDD" id="cd16916">
    <property type="entry name" value="HATPase_CheA-like"/>
    <property type="match status" value="1"/>
</dbReference>
<evidence type="ECO:0000313" key="15">
    <source>
        <dbReference type="Proteomes" id="UP001596303"/>
    </source>
</evidence>
<feature type="domain" description="CheW-like" evidence="12">
    <location>
        <begin position="667"/>
        <end position="795"/>
    </location>
</feature>
<protein>
    <recommendedName>
        <fullName evidence="2">histidine kinase</fullName>
        <ecNumber evidence="2">2.7.13.3</ecNumber>
    </recommendedName>
</protein>
<evidence type="ECO:0000256" key="1">
    <source>
        <dbReference type="ARBA" id="ARBA00000085"/>
    </source>
</evidence>
<dbReference type="InterPro" id="IPR003594">
    <property type="entry name" value="HATPase_dom"/>
</dbReference>
<evidence type="ECO:0000259" key="10">
    <source>
        <dbReference type="PROSITE" id="PS50109"/>
    </source>
</evidence>
<dbReference type="EC" id="2.7.13.3" evidence="2"/>
<feature type="domain" description="HPt" evidence="13">
    <location>
        <begin position="1"/>
        <end position="101"/>
    </location>
</feature>
<dbReference type="Gene3D" id="3.40.50.2300">
    <property type="match status" value="1"/>
</dbReference>
<dbReference type="PROSITE" id="PS50894">
    <property type="entry name" value="HPT"/>
    <property type="match status" value="1"/>
</dbReference>
<dbReference type="InterPro" id="IPR004358">
    <property type="entry name" value="Sig_transdc_His_kin-like_C"/>
</dbReference>
<evidence type="ECO:0000259" key="13">
    <source>
        <dbReference type="PROSITE" id="PS50894"/>
    </source>
</evidence>
<feature type="region of interest" description="Disordered" evidence="9">
    <location>
        <begin position="124"/>
        <end position="171"/>
    </location>
</feature>
<keyword evidence="3 8" id="KW-0597">Phosphoprotein</keyword>
<dbReference type="InterPro" id="IPR036641">
    <property type="entry name" value="HPT_dom_sf"/>
</dbReference>
<dbReference type="InterPro" id="IPR036061">
    <property type="entry name" value="CheW-like_dom_sf"/>
</dbReference>
<evidence type="ECO:0000256" key="9">
    <source>
        <dbReference type="SAM" id="MobiDB-lite"/>
    </source>
</evidence>
<evidence type="ECO:0000313" key="14">
    <source>
        <dbReference type="EMBL" id="MFC6196663.1"/>
    </source>
</evidence>
<dbReference type="RefSeq" id="WP_377374371.1">
    <property type="nucleotide sequence ID" value="NZ_JBHSSW010000002.1"/>
</dbReference>
<keyword evidence="6" id="KW-0902">Two-component regulatory system</keyword>
<dbReference type="SUPFAM" id="SSF47384">
    <property type="entry name" value="Homodimeric domain of signal transducing histidine kinase"/>
    <property type="match status" value="1"/>
</dbReference>
<dbReference type="PROSITE" id="PS50109">
    <property type="entry name" value="HIS_KIN"/>
    <property type="match status" value="1"/>
</dbReference>
<dbReference type="InterPro" id="IPR002545">
    <property type="entry name" value="CheW-lke_dom"/>
</dbReference>
<evidence type="ECO:0000256" key="4">
    <source>
        <dbReference type="ARBA" id="ARBA00022679"/>
    </source>
</evidence>
<dbReference type="PANTHER" id="PTHR43395">
    <property type="entry name" value="SENSOR HISTIDINE KINASE CHEA"/>
    <property type="match status" value="1"/>
</dbReference>
<dbReference type="Pfam" id="PF02518">
    <property type="entry name" value="HATPase_c"/>
    <property type="match status" value="1"/>
</dbReference>
<dbReference type="Gene3D" id="1.20.120.160">
    <property type="entry name" value="HPT domain"/>
    <property type="match status" value="1"/>
</dbReference>
<dbReference type="Pfam" id="PF02895">
    <property type="entry name" value="H-kinase_dim"/>
    <property type="match status" value="1"/>
</dbReference>
<dbReference type="Pfam" id="PF01627">
    <property type="entry name" value="Hpt"/>
    <property type="match status" value="1"/>
</dbReference>
<feature type="compositionally biased region" description="Low complexity" evidence="9">
    <location>
        <begin position="132"/>
        <end position="148"/>
    </location>
</feature>
<evidence type="ECO:0000259" key="12">
    <source>
        <dbReference type="PROSITE" id="PS50851"/>
    </source>
</evidence>
<evidence type="ECO:0000256" key="2">
    <source>
        <dbReference type="ARBA" id="ARBA00012438"/>
    </source>
</evidence>
<dbReference type="CDD" id="cd00731">
    <property type="entry name" value="CheA_reg"/>
    <property type="match status" value="1"/>
</dbReference>
<dbReference type="InterPro" id="IPR036890">
    <property type="entry name" value="HATPase_C_sf"/>
</dbReference>
<dbReference type="Gene3D" id="1.10.287.560">
    <property type="entry name" value="Histidine kinase CheA-like, homodimeric domain"/>
    <property type="match status" value="1"/>
</dbReference>
<dbReference type="InterPro" id="IPR008207">
    <property type="entry name" value="Sig_transdc_His_kin_Hpt_dom"/>
</dbReference>
<dbReference type="SMART" id="SM00387">
    <property type="entry name" value="HATPase_c"/>
    <property type="match status" value="1"/>
</dbReference>